<comment type="caution">
    <text evidence="6">The sequence shown here is derived from an EMBL/GenBank/DDBJ whole genome shotgun (WGS) entry which is preliminary data.</text>
</comment>
<keyword evidence="3" id="KW-0574">Periplasm</keyword>
<dbReference type="RefSeq" id="WP_263335277.1">
    <property type="nucleotide sequence ID" value="NZ_JAOVQO010000007.1"/>
</dbReference>
<feature type="chain" id="PRO_5045327398" evidence="4">
    <location>
        <begin position="25"/>
        <end position="167"/>
    </location>
</feature>
<sequence length="167" mass="17298">MPTIFRALTAALALAAAAPLAARAQTAEVAFGGIKADPELPVEVTSERLAVNQNDGTALFTGDVVVIQGEMRLTAPKVLVEYATGDQRRIERMHATGGVTLVSATEAAESDEAVYTVDTGEVVMTGSVLLTQAGSTIAGKVLTVDLTTGTGQMEGRVRTILQPGTQK</sequence>
<keyword evidence="7" id="KW-1185">Reference proteome</keyword>
<evidence type="ECO:0000256" key="4">
    <source>
        <dbReference type="SAM" id="SignalP"/>
    </source>
</evidence>
<dbReference type="PANTHER" id="PTHR36504:SF1">
    <property type="entry name" value="LIPOPOLYSACCHARIDE EXPORT SYSTEM PROTEIN LPTA"/>
    <property type="match status" value="1"/>
</dbReference>
<protein>
    <submittedName>
        <fullName evidence="6">Lipopolysaccharide transport periplasmic protein LptA</fullName>
    </submittedName>
</protein>
<evidence type="ECO:0000313" key="7">
    <source>
        <dbReference type="Proteomes" id="UP001209535"/>
    </source>
</evidence>
<dbReference type="InterPro" id="IPR005653">
    <property type="entry name" value="OstA-like_N"/>
</dbReference>
<evidence type="ECO:0000259" key="5">
    <source>
        <dbReference type="Pfam" id="PF03968"/>
    </source>
</evidence>
<accession>A0ABT2X582</accession>
<evidence type="ECO:0000256" key="2">
    <source>
        <dbReference type="ARBA" id="ARBA00022729"/>
    </source>
</evidence>
<dbReference type="PANTHER" id="PTHR36504">
    <property type="entry name" value="LIPOPOLYSACCHARIDE EXPORT SYSTEM PROTEIN LPTA"/>
    <property type="match status" value="1"/>
</dbReference>
<evidence type="ECO:0000313" key="6">
    <source>
        <dbReference type="EMBL" id="MCU9848167.1"/>
    </source>
</evidence>
<organism evidence="6 7">
    <name type="scientific">Albidovulum salinarum</name>
    <dbReference type="NCBI Taxonomy" id="2984153"/>
    <lineage>
        <taxon>Bacteria</taxon>
        <taxon>Pseudomonadati</taxon>
        <taxon>Pseudomonadota</taxon>
        <taxon>Alphaproteobacteria</taxon>
        <taxon>Rhodobacterales</taxon>
        <taxon>Paracoccaceae</taxon>
        <taxon>Albidovulum</taxon>
    </lineage>
</organism>
<feature type="domain" description="Organic solvent tolerance-like N-terminal" evidence="5">
    <location>
        <begin position="43"/>
        <end position="149"/>
    </location>
</feature>
<dbReference type="InterPro" id="IPR052037">
    <property type="entry name" value="LPS_export_LptA"/>
</dbReference>
<keyword evidence="2 4" id="KW-0732">Signal</keyword>
<dbReference type="Pfam" id="PF03968">
    <property type="entry name" value="LptD_N"/>
    <property type="match status" value="1"/>
</dbReference>
<dbReference type="InterPro" id="IPR014340">
    <property type="entry name" value="LptA"/>
</dbReference>
<name>A0ABT2X582_9RHOB</name>
<feature type="signal peptide" evidence="4">
    <location>
        <begin position="1"/>
        <end position="24"/>
    </location>
</feature>
<gene>
    <name evidence="6" type="primary">lptA</name>
    <name evidence="6" type="ORF">OEZ60_09115</name>
</gene>
<proteinExistence type="predicted"/>
<dbReference type="Gene3D" id="2.60.450.10">
    <property type="entry name" value="Lipopolysaccharide (LPS) transport protein A like domain"/>
    <property type="match status" value="1"/>
</dbReference>
<keyword evidence="1" id="KW-0813">Transport</keyword>
<evidence type="ECO:0000256" key="1">
    <source>
        <dbReference type="ARBA" id="ARBA00022448"/>
    </source>
</evidence>
<reference evidence="6 7" key="1">
    <citation type="submission" date="2022-10" db="EMBL/GenBank/DDBJ databases">
        <title>Defluviimonas sp. nov., isolated from ocean surface sediments.</title>
        <authorList>
            <person name="He W."/>
            <person name="Wang L."/>
            <person name="Zhang D.-F."/>
        </authorList>
    </citation>
    <scope>NUCLEOTIDE SEQUENCE [LARGE SCALE GENOMIC DNA]</scope>
    <source>
        <strain evidence="6 7">WL0024</strain>
    </source>
</reference>
<dbReference type="Proteomes" id="UP001209535">
    <property type="component" value="Unassembled WGS sequence"/>
</dbReference>
<dbReference type="EMBL" id="JAOVQO010000007">
    <property type="protein sequence ID" value="MCU9848167.1"/>
    <property type="molecule type" value="Genomic_DNA"/>
</dbReference>
<evidence type="ECO:0000256" key="3">
    <source>
        <dbReference type="ARBA" id="ARBA00022764"/>
    </source>
</evidence>
<dbReference type="NCBIfam" id="TIGR03002">
    <property type="entry name" value="outer_YhbN_LptA"/>
    <property type="match status" value="1"/>
</dbReference>